<evidence type="ECO:0000256" key="9">
    <source>
        <dbReference type="ARBA" id="ARBA00047469"/>
    </source>
</evidence>
<dbReference type="FunFam" id="3.40.50.620:FF:000003">
    <property type="entry name" value="Leucine--tRNA ligase"/>
    <property type="match status" value="1"/>
</dbReference>
<dbReference type="OrthoDB" id="15954at2759"/>
<dbReference type="Pfam" id="PF00133">
    <property type="entry name" value="tRNA-synt_1"/>
    <property type="match status" value="1"/>
</dbReference>
<comment type="similarity">
    <text evidence="1 10">Belongs to the class-I aminoacyl-tRNA synthetase family.</text>
</comment>
<dbReference type="SUPFAM" id="SSF52374">
    <property type="entry name" value="Nucleotidylyl transferase"/>
    <property type="match status" value="1"/>
</dbReference>
<dbReference type="InterPro" id="IPR015413">
    <property type="entry name" value="Methionyl/Leucyl_tRNA_Synth"/>
</dbReference>
<keyword evidence="6 10" id="KW-0648">Protein biosynthesis</keyword>
<feature type="domain" description="Methionyl/Leucyl tRNA synthetase" evidence="13">
    <location>
        <begin position="84"/>
        <end position="221"/>
    </location>
</feature>
<gene>
    <name evidence="15" type="ORF">BDV25DRAFT_164975</name>
</gene>
<dbReference type="GO" id="GO:0032543">
    <property type="term" value="P:mitochondrial translation"/>
    <property type="evidence" value="ECO:0007669"/>
    <property type="project" value="TreeGrafter"/>
</dbReference>
<evidence type="ECO:0000256" key="4">
    <source>
        <dbReference type="ARBA" id="ARBA00022741"/>
    </source>
</evidence>
<dbReference type="InterPro" id="IPR001412">
    <property type="entry name" value="aa-tRNA-synth_I_CS"/>
</dbReference>
<evidence type="ECO:0000259" key="14">
    <source>
        <dbReference type="Pfam" id="PF13603"/>
    </source>
</evidence>
<dbReference type="InterPro" id="IPR014729">
    <property type="entry name" value="Rossmann-like_a/b/a_fold"/>
</dbReference>
<dbReference type="CDD" id="cd00812">
    <property type="entry name" value="LeuRS_core"/>
    <property type="match status" value="1"/>
</dbReference>
<keyword evidence="7 10" id="KW-0030">Aminoacyl-tRNA synthetase</keyword>
<evidence type="ECO:0000256" key="5">
    <source>
        <dbReference type="ARBA" id="ARBA00022840"/>
    </source>
</evidence>
<evidence type="ECO:0000313" key="15">
    <source>
        <dbReference type="EMBL" id="KAE8145310.1"/>
    </source>
</evidence>
<dbReference type="InterPro" id="IPR013155">
    <property type="entry name" value="M/V/L/I-tRNA-synth_anticd-bd"/>
</dbReference>
<dbReference type="GO" id="GO:0005739">
    <property type="term" value="C:mitochondrion"/>
    <property type="evidence" value="ECO:0007669"/>
    <property type="project" value="TreeGrafter"/>
</dbReference>
<dbReference type="GO" id="GO:0002161">
    <property type="term" value="F:aminoacyl-tRNA deacylase activity"/>
    <property type="evidence" value="ECO:0007669"/>
    <property type="project" value="InterPro"/>
</dbReference>
<dbReference type="Proteomes" id="UP000325780">
    <property type="component" value="Unassembled WGS sequence"/>
</dbReference>
<dbReference type="PROSITE" id="PS00178">
    <property type="entry name" value="AA_TRNA_LIGASE_I"/>
    <property type="match status" value="1"/>
</dbReference>
<protein>
    <recommendedName>
        <fullName evidence="2">leucine--tRNA ligase</fullName>
        <ecNumber evidence="2">6.1.1.4</ecNumber>
    </recommendedName>
    <alternativeName>
        <fullName evidence="8">Leucyl-tRNA synthetase</fullName>
    </alternativeName>
</protein>
<dbReference type="GO" id="GO:0004823">
    <property type="term" value="F:leucine-tRNA ligase activity"/>
    <property type="evidence" value="ECO:0007669"/>
    <property type="project" value="UniProtKB-EC"/>
</dbReference>
<evidence type="ECO:0000256" key="8">
    <source>
        <dbReference type="ARBA" id="ARBA00030520"/>
    </source>
</evidence>
<dbReference type="FunFam" id="1.10.730.10:FF:000072">
    <property type="entry name" value="Leucyl-tRNA synthetase"/>
    <property type="match status" value="1"/>
</dbReference>
<evidence type="ECO:0000259" key="12">
    <source>
        <dbReference type="Pfam" id="PF08264"/>
    </source>
</evidence>
<evidence type="ECO:0000256" key="2">
    <source>
        <dbReference type="ARBA" id="ARBA00013164"/>
    </source>
</evidence>
<evidence type="ECO:0000256" key="7">
    <source>
        <dbReference type="ARBA" id="ARBA00023146"/>
    </source>
</evidence>
<dbReference type="PANTHER" id="PTHR43740">
    <property type="entry name" value="LEUCYL-TRNA SYNTHETASE"/>
    <property type="match status" value="1"/>
</dbReference>
<feature type="domain" description="Leucyl-tRNA synthetase editing" evidence="14">
    <location>
        <begin position="271"/>
        <end position="474"/>
    </location>
</feature>
<dbReference type="GO" id="GO:0006429">
    <property type="term" value="P:leucyl-tRNA aminoacylation"/>
    <property type="evidence" value="ECO:0007669"/>
    <property type="project" value="InterPro"/>
</dbReference>
<dbReference type="SUPFAM" id="SSF50677">
    <property type="entry name" value="ValRS/IleRS/LeuRS editing domain"/>
    <property type="match status" value="1"/>
</dbReference>
<dbReference type="FunFam" id="3.40.50.620:FF:000285">
    <property type="entry name" value="Leucyl-tRNA synthetase"/>
    <property type="match status" value="1"/>
</dbReference>
<dbReference type="InterPro" id="IPR002300">
    <property type="entry name" value="aa-tRNA-synth_Ia"/>
</dbReference>
<dbReference type="Gene3D" id="3.10.20.590">
    <property type="match status" value="1"/>
</dbReference>
<dbReference type="PRINTS" id="PR00985">
    <property type="entry name" value="TRNASYNTHLEU"/>
</dbReference>
<dbReference type="AlphaFoldDB" id="A0A5N6TGF5"/>
<evidence type="ECO:0000256" key="1">
    <source>
        <dbReference type="ARBA" id="ARBA00005594"/>
    </source>
</evidence>
<sequence length="993" mass="111369">MQSLFRLRVTPTRTLLTQGKWRYRNSLSPAPRFIRLATTAAPRSGPNRLDLLAIDKKWQTKWHLDEKKPLSIAPETKGNKPKSYILSMFPYPSGTLHMGHLRVYTISDVLARFYRMRGHEVLHPMGWDAFGLPAENAAIERGIDPAEWTKDNIVRMKEQLRSISTSFDWDKEIATCAPKFYEHTQRIFLMLYEKGLAYQAEALVNYDPVDKTVLANEQVDANGFSWRSGAKVEKLNLKQWFFRITDFKEMLLNDLDSLSGGWPERVVSMQRNWLGKSHGAKIRFPVTVDGVEDVEKNIDVFTTRPDTLYGVEYIALSLNHPLVLAAAETDTTLRKFLDEAKSLSPDSKLGYRLHTVHACHPLHIIDHESPHVARKLPVFAAPYVLSEYGEGAVMGVPGHDSRDLAFSRENLNPDSISVVIEPVHATETDPNAKATVFPASDTKAFTQEGVLNSKCWKYQGLHSHEAGQQIVNDLKAVGHGDFVEQWRLRDWLISRQRYWGTPIPIIHCENCGPVPVPNDQLPVKLPKIEGEWLKGKKGNPLESSYEWIHTECPSCGGPAKRETDTMDTFVDSSWYFLRFLNATNKHQPVSPSLVRPVDVYIGGVEHAILHLLYARFIYKFLATSELFPEIARVGNVFGPSEPFKTLLSQGMVHGKTYSEPSTARFLHPSEVDLSIPDKPLIKGTQTIPNVSFEKMSKSKHNGVDPTTCALRYGADTTRAHVLFSAPVSEVLEWDETKIVGIERWFGRLWKLVLDAQKRLSSSEYSMDTKALMSSGHVSTLPRSLQGLSDNDADAVLFTHRTIVSVTTCIEKNPYGLNTVISDLTKLTNSLSSSTPTSPQVLYLCISSLIRLLAPVAPALASESWEILNGPIIGRNAKEAPNGAADVPAVLNCPWPTSLLTSEQVEVLSARGGQVVAVQINGKLRFTVTIPRRLSPTTVEPQDQPGVASEEQDYLINRILETNEGRTWLHEKNDWEKRKRVVVVKGGKLVNIVF</sequence>
<dbReference type="Pfam" id="PF13603">
    <property type="entry name" value="tRNA-synt_1_2"/>
    <property type="match status" value="1"/>
</dbReference>
<evidence type="ECO:0000256" key="6">
    <source>
        <dbReference type="ARBA" id="ARBA00022917"/>
    </source>
</evidence>
<dbReference type="InterPro" id="IPR025709">
    <property type="entry name" value="Leu_tRNA-synth_edit"/>
</dbReference>
<dbReference type="InterPro" id="IPR002302">
    <property type="entry name" value="Leu-tRNA-ligase"/>
</dbReference>
<dbReference type="Gene3D" id="1.10.730.10">
    <property type="entry name" value="Isoleucyl-tRNA Synthetase, Domain 1"/>
    <property type="match status" value="1"/>
</dbReference>
<dbReference type="EC" id="6.1.1.4" evidence="2"/>
<evidence type="ECO:0000256" key="3">
    <source>
        <dbReference type="ARBA" id="ARBA00022598"/>
    </source>
</evidence>
<evidence type="ECO:0000256" key="10">
    <source>
        <dbReference type="RuleBase" id="RU363035"/>
    </source>
</evidence>
<feature type="domain" description="Methionyl/Valyl/Leucyl/Isoleucyl-tRNA synthetase anticodon-binding" evidence="12">
    <location>
        <begin position="798"/>
        <end position="934"/>
    </location>
</feature>
<keyword evidence="16" id="KW-1185">Reference proteome</keyword>
<dbReference type="InterPro" id="IPR009080">
    <property type="entry name" value="tRNAsynth_Ia_anticodon-bd"/>
</dbReference>
<keyword evidence="4 10" id="KW-0547">Nucleotide-binding</keyword>
<dbReference type="PANTHER" id="PTHR43740:SF2">
    <property type="entry name" value="LEUCINE--TRNA LIGASE, MITOCHONDRIAL"/>
    <property type="match status" value="1"/>
</dbReference>
<dbReference type="InterPro" id="IPR009008">
    <property type="entry name" value="Val/Leu/Ile-tRNA-synth_edit"/>
</dbReference>
<dbReference type="EMBL" id="ML742361">
    <property type="protein sequence ID" value="KAE8145310.1"/>
    <property type="molecule type" value="Genomic_DNA"/>
</dbReference>
<name>A0A5N6TGF5_ASPAV</name>
<dbReference type="SUPFAM" id="SSF47323">
    <property type="entry name" value="Anticodon-binding domain of a subclass of class I aminoacyl-tRNA synthetases"/>
    <property type="match status" value="1"/>
</dbReference>
<feature type="domain" description="Aminoacyl-tRNA synthetase class Ia" evidence="11">
    <location>
        <begin position="488"/>
        <end position="652"/>
    </location>
</feature>
<reference evidence="15 16" key="1">
    <citation type="submission" date="2019-04" db="EMBL/GenBank/DDBJ databases">
        <title>Friends and foes A comparative genomics study of 23 Aspergillus species from section Flavi.</title>
        <authorList>
            <consortium name="DOE Joint Genome Institute"/>
            <person name="Kjaerbolling I."/>
            <person name="Vesth T."/>
            <person name="Frisvad J.C."/>
            <person name="Nybo J.L."/>
            <person name="Theobald S."/>
            <person name="Kildgaard S."/>
            <person name="Isbrandt T."/>
            <person name="Kuo A."/>
            <person name="Sato A."/>
            <person name="Lyhne E.K."/>
            <person name="Kogle M.E."/>
            <person name="Wiebenga A."/>
            <person name="Kun R.S."/>
            <person name="Lubbers R.J."/>
            <person name="Makela M.R."/>
            <person name="Barry K."/>
            <person name="Chovatia M."/>
            <person name="Clum A."/>
            <person name="Daum C."/>
            <person name="Haridas S."/>
            <person name="He G."/>
            <person name="LaButti K."/>
            <person name="Lipzen A."/>
            <person name="Mondo S."/>
            <person name="Riley R."/>
            <person name="Salamov A."/>
            <person name="Simmons B.A."/>
            <person name="Magnuson J.K."/>
            <person name="Henrissat B."/>
            <person name="Mortensen U.H."/>
            <person name="Larsen T.O."/>
            <person name="Devries R.P."/>
            <person name="Grigoriev I.V."/>
            <person name="Machida M."/>
            <person name="Baker S.E."/>
            <person name="Andersen M.R."/>
        </authorList>
    </citation>
    <scope>NUCLEOTIDE SEQUENCE [LARGE SCALE GENOMIC DNA]</scope>
    <source>
        <strain evidence="15 16">IBT 18842</strain>
    </source>
</reference>
<dbReference type="NCBIfam" id="TIGR00396">
    <property type="entry name" value="leuS_bact"/>
    <property type="match status" value="1"/>
</dbReference>
<dbReference type="Pfam" id="PF09334">
    <property type="entry name" value="tRNA-synt_1g"/>
    <property type="match status" value="1"/>
</dbReference>
<dbReference type="Pfam" id="PF08264">
    <property type="entry name" value="Anticodon_1"/>
    <property type="match status" value="1"/>
</dbReference>
<keyword evidence="3 10" id="KW-0436">Ligase</keyword>
<accession>A0A5N6TGF5</accession>
<evidence type="ECO:0000313" key="16">
    <source>
        <dbReference type="Proteomes" id="UP000325780"/>
    </source>
</evidence>
<dbReference type="Gene3D" id="3.40.50.620">
    <property type="entry name" value="HUPs"/>
    <property type="match status" value="2"/>
</dbReference>
<dbReference type="HAMAP" id="MF_00049_B">
    <property type="entry name" value="Leu_tRNA_synth_B"/>
    <property type="match status" value="1"/>
</dbReference>
<evidence type="ECO:0000259" key="11">
    <source>
        <dbReference type="Pfam" id="PF00133"/>
    </source>
</evidence>
<organism evidence="15 16">
    <name type="scientific">Aspergillus avenaceus</name>
    <dbReference type="NCBI Taxonomy" id="36643"/>
    <lineage>
        <taxon>Eukaryota</taxon>
        <taxon>Fungi</taxon>
        <taxon>Dikarya</taxon>
        <taxon>Ascomycota</taxon>
        <taxon>Pezizomycotina</taxon>
        <taxon>Eurotiomycetes</taxon>
        <taxon>Eurotiomycetidae</taxon>
        <taxon>Eurotiales</taxon>
        <taxon>Aspergillaceae</taxon>
        <taxon>Aspergillus</taxon>
        <taxon>Aspergillus subgen. Circumdati</taxon>
    </lineage>
</organism>
<dbReference type="GO" id="GO:0005524">
    <property type="term" value="F:ATP binding"/>
    <property type="evidence" value="ECO:0007669"/>
    <property type="project" value="UniProtKB-KW"/>
</dbReference>
<proteinExistence type="inferred from homology"/>
<comment type="catalytic activity">
    <reaction evidence="9">
        <text>tRNA(Leu) + L-leucine + ATP = L-leucyl-tRNA(Leu) + AMP + diphosphate</text>
        <dbReference type="Rhea" id="RHEA:11688"/>
        <dbReference type="Rhea" id="RHEA-COMP:9613"/>
        <dbReference type="Rhea" id="RHEA-COMP:9622"/>
        <dbReference type="ChEBI" id="CHEBI:30616"/>
        <dbReference type="ChEBI" id="CHEBI:33019"/>
        <dbReference type="ChEBI" id="CHEBI:57427"/>
        <dbReference type="ChEBI" id="CHEBI:78442"/>
        <dbReference type="ChEBI" id="CHEBI:78494"/>
        <dbReference type="ChEBI" id="CHEBI:456215"/>
        <dbReference type="EC" id="6.1.1.4"/>
    </reaction>
</comment>
<evidence type="ECO:0000259" key="13">
    <source>
        <dbReference type="Pfam" id="PF09334"/>
    </source>
</evidence>
<keyword evidence="5 10" id="KW-0067">ATP-binding</keyword>